<dbReference type="PANTHER" id="PTHR30572:SF4">
    <property type="entry name" value="ABC TRANSPORTER PERMEASE YTRF"/>
    <property type="match status" value="1"/>
</dbReference>
<evidence type="ECO:0000256" key="7">
    <source>
        <dbReference type="SAM" id="Phobius"/>
    </source>
</evidence>
<sequence>MNLIENIKEGLRSIQANLLRSILTALIVAIGIMSLVGILTAIDGIEYSVNESLASLGVNTFDIRSKTNRGSNRLGIKEKTYPQIRMTEAFRFIDQYKVPSTISLSAFVTEIAEVKHLSKKTNPNVQVQGVNADFLPIKGLEVETGRNFSKLEMEYGTQVAIIGHKVFTSLYGKTEEPIGSEINISGFQFRVIGVMKEKGEFSDNNYDNMVLMPIIKGNQMAKGRGLWYDMTIGISDPSQMEYAMGEATGIMRAIRRDQVGQPNSFELEKSETLAQEMESIIGGLRMGGFGISFITLLGACIALMNIMLVSVTERTREVGVRKALGATPLRIRQQFLIEGIVVCLLGGISGVILGILIGNGLAKLMGINAFVMPWVTMLWGLAVCIFVGVISGYYPAKRASRLDPIESLRFE</sequence>
<comment type="subcellular location">
    <subcellularLocation>
        <location evidence="1">Cell membrane</location>
        <topology evidence="1">Multi-pass membrane protein</topology>
    </subcellularLocation>
</comment>
<dbReference type="OrthoDB" id="9770036at2"/>
<keyword evidence="2" id="KW-1003">Cell membrane</keyword>
<proteinExistence type="inferred from homology"/>
<keyword evidence="11" id="KW-1185">Reference proteome</keyword>
<evidence type="ECO:0000256" key="1">
    <source>
        <dbReference type="ARBA" id="ARBA00004651"/>
    </source>
</evidence>
<organism evidence="10 11">
    <name type="scientific">Chryseolinea serpens</name>
    <dbReference type="NCBI Taxonomy" id="947013"/>
    <lineage>
        <taxon>Bacteria</taxon>
        <taxon>Pseudomonadati</taxon>
        <taxon>Bacteroidota</taxon>
        <taxon>Cytophagia</taxon>
        <taxon>Cytophagales</taxon>
        <taxon>Fulvivirgaceae</taxon>
        <taxon>Chryseolinea</taxon>
    </lineage>
</organism>
<dbReference type="GO" id="GO:0005886">
    <property type="term" value="C:plasma membrane"/>
    <property type="evidence" value="ECO:0007669"/>
    <property type="project" value="UniProtKB-SubCell"/>
</dbReference>
<evidence type="ECO:0000313" key="10">
    <source>
        <dbReference type="EMBL" id="SHH78299.1"/>
    </source>
</evidence>
<protein>
    <submittedName>
        <fullName evidence="10">Putative ABC transport system permease protein</fullName>
    </submittedName>
</protein>
<evidence type="ECO:0000259" key="8">
    <source>
        <dbReference type="Pfam" id="PF02687"/>
    </source>
</evidence>
<feature type="transmembrane region" description="Helical" evidence="7">
    <location>
        <begin position="377"/>
        <end position="396"/>
    </location>
</feature>
<evidence type="ECO:0000256" key="6">
    <source>
        <dbReference type="ARBA" id="ARBA00038076"/>
    </source>
</evidence>
<feature type="transmembrane region" description="Helical" evidence="7">
    <location>
        <begin position="289"/>
        <end position="312"/>
    </location>
</feature>
<gene>
    <name evidence="10" type="ORF">SAMN04488109_5377</name>
</gene>
<feature type="domain" description="MacB-like periplasmic core" evidence="9">
    <location>
        <begin position="21"/>
        <end position="246"/>
    </location>
</feature>
<comment type="similarity">
    <text evidence="6">Belongs to the ABC-4 integral membrane protein family.</text>
</comment>
<evidence type="ECO:0000256" key="4">
    <source>
        <dbReference type="ARBA" id="ARBA00022989"/>
    </source>
</evidence>
<feature type="transmembrane region" description="Helical" evidence="7">
    <location>
        <begin position="335"/>
        <end position="357"/>
    </location>
</feature>
<reference evidence="10 11" key="1">
    <citation type="submission" date="2016-11" db="EMBL/GenBank/DDBJ databases">
        <authorList>
            <person name="Jaros S."/>
            <person name="Januszkiewicz K."/>
            <person name="Wedrychowicz H."/>
        </authorList>
    </citation>
    <scope>NUCLEOTIDE SEQUENCE [LARGE SCALE GENOMIC DNA]</scope>
    <source>
        <strain evidence="10 11">DSM 24574</strain>
    </source>
</reference>
<evidence type="ECO:0000256" key="2">
    <source>
        <dbReference type="ARBA" id="ARBA00022475"/>
    </source>
</evidence>
<evidence type="ECO:0000259" key="9">
    <source>
        <dbReference type="Pfam" id="PF12704"/>
    </source>
</evidence>
<keyword evidence="3 7" id="KW-0812">Transmembrane</keyword>
<evidence type="ECO:0000313" key="11">
    <source>
        <dbReference type="Proteomes" id="UP000184212"/>
    </source>
</evidence>
<evidence type="ECO:0000256" key="5">
    <source>
        <dbReference type="ARBA" id="ARBA00023136"/>
    </source>
</evidence>
<dbReference type="Pfam" id="PF12704">
    <property type="entry name" value="MacB_PCD"/>
    <property type="match status" value="1"/>
</dbReference>
<dbReference type="STRING" id="947013.SAMN04488109_5377"/>
<accession>A0A1M5VSP9</accession>
<dbReference type="PANTHER" id="PTHR30572">
    <property type="entry name" value="MEMBRANE COMPONENT OF TRANSPORTER-RELATED"/>
    <property type="match status" value="1"/>
</dbReference>
<dbReference type="Proteomes" id="UP000184212">
    <property type="component" value="Unassembled WGS sequence"/>
</dbReference>
<dbReference type="InterPro" id="IPR003838">
    <property type="entry name" value="ABC3_permease_C"/>
</dbReference>
<dbReference type="AlphaFoldDB" id="A0A1M5VSP9"/>
<feature type="domain" description="ABC3 transporter permease C-terminal" evidence="8">
    <location>
        <begin position="291"/>
        <end position="404"/>
    </location>
</feature>
<name>A0A1M5VSP9_9BACT</name>
<dbReference type="GO" id="GO:0022857">
    <property type="term" value="F:transmembrane transporter activity"/>
    <property type="evidence" value="ECO:0007669"/>
    <property type="project" value="TreeGrafter"/>
</dbReference>
<dbReference type="EMBL" id="FQWQ01000004">
    <property type="protein sequence ID" value="SHH78299.1"/>
    <property type="molecule type" value="Genomic_DNA"/>
</dbReference>
<evidence type="ECO:0000256" key="3">
    <source>
        <dbReference type="ARBA" id="ARBA00022692"/>
    </source>
</evidence>
<dbReference type="Pfam" id="PF02687">
    <property type="entry name" value="FtsX"/>
    <property type="match status" value="1"/>
</dbReference>
<keyword evidence="5 7" id="KW-0472">Membrane</keyword>
<dbReference type="InterPro" id="IPR025857">
    <property type="entry name" value="MacB_PCD"/>
</dbReference>
<keyword evidence="4 7" id="KW-1133">Transmembrane helix</keyword>
<dbReference type="InterPro" id="IPR050250">
    <property type="entry name" value="Macrolide_Exporter_MacB"/>
</dbReference>
<dbReference type="RefSeq" id="WP_073140787.1">
    <property type="nucleotide sequence ID" value="NZ_FQWQ01000004.1"/>
</dbReference>
<feature type="transmembrane region" description="Helical" evidence="7">
    <location>
        <begin position="21"/>
        <end position="42"/>
    </location>
</feature>